<dbReference type="Proteomes" id="UP000501003">
    <property type="component" value="Chromosome"/>
</dbReference>
<gene>
    <name evidence="2" type="ORF">HRU87_05000</name>
</gene>
<protein>
    <recommendedName>
        <fullName evidence="1">Ferritin-like domain-containing protein</fullName>
    </recommendedName>
</protein>
<accession>A0A7D4TUK4</accession>
<keyword evidence="3" id="KW-1185">Reference proteome</keyword>
<dbReference type="EMBL" id="CP054056">
    <property type="protein sequence ID" value="QKJ25535.1"/>
    <property type="molecule type" value="Genomic_DNA"/>
</dbReference>
<sequence>MLDWLRRLRKVSQKLSLPSRDTGAGRSQVQLNPSKLTPSPEIYLGQLSVLTLAIAERLDHQSETVSDQALSKKLHKLSNSYYARHAELTALVSKQGLFSEISHQHFASRLDFALARIQGTDSLEDLMLDYIAFGMLESHYRNLVKGLAPSKRIRVEELLSDGALETTLQEALIQAIEDDARVGHRLAMYGRMIVADVLLEIRDSVNLDKVLTPLPNLTPTELARTQFKALEPYTSELIAQHTVRMDRLGLTA</sequence>
<dbReference type="InterPro" id="IPR012347">
    <property type="entry name" value="Ferritin-like"/>
</dbReference>
<dbReference type="AlphaFoldDB" id="A0A7D4TUK4"/>
<name>A0A7D4TUK4_9MICO</name>
<proteinExistence type="predicted"/>
<reference evidence="2 3" key="1">
    <citation type="submission" date="2020-05" db="EMBL/GenBank/DDBJ databases">
        <title>Aquirufa sp. strain 15G-AUS-rot a new Aquirufa species.</title>
        <authorList>
            <person name="Pitt A."/>
            <person name="Hahn M.W."/>
        </authorList>
    </citation>
    <scope>NUCLEOTIDE SEQUENCE [LARGE SCALE GENOMIC DNA]</scope>
    <source>
        <strain evidence="2 3">15G-AUS-rot</strain>
    </source>
</reference>
<feature type="domain" description="Ferritin-like" evidence="1">
    <location>
        <begin position="46"/>
        <end position="198"/>
    </location>
</feature>
<dbReference type="RefSeq" id="WP_173493832.1">
    <property type="nucleotide sequence ID" value="NZ_CP054056.1"/>
</dbReference>
<evidence type="ECO:0000313" key="3">
    <source>
        <dbReference type="Proteomes" id="UP000501003"/>
    </source>
</evidence>
<dbReference type="KEGG" id="aqg:HRU87_05000"/>
<evidence type="ECO:0000313" key="2">
    <source>
        <dbReference type="EMBL" id="QKJ25535.1"/>
    </source>
</evidence>
<dbReference type="Pfam" id="PF13794">
    <property type="entry name" value="MiaE_2"/>
    <property type="match status" value="1"/>
</dbReference>
<dbReference type="Gene3D" id="1.20.1260.10">
    <property type="match status" value="1"/>
</dbReference>
<evidence type="ECO:0000259" key="1">
    <source>
        <dbReference type="Pfam" id="PF13794"/>
    </source>
</evidence>
<organism evidence="2 3">
    <name type="scientific">Aquiluna borgnonia</name>
    <dbReference type="NCBI Taxonomy" id="2499157"/>
    <lineage>
        <taxon>Bacteria</taxon>
        <taxon>Bacillati</taxon>
        <taxon>Actinomycetota</taxon>
        <taxon>Actinomycetes</taxon>
        <taxon>Micrococcales</taxon>
        <taxon>Microbacteriaceae</taxon>
        <taxon>Luna cluster</taxon>
        <taxon>Luna-1 subcluster</taxon>
        <taxon>Aquiluna</taxon>
    </lineage>
</organism>
<dbReference type="InterPro" id="IPR059125">
    <property type="entry name" value="Ferritin_actino"/>
</dbReference>